<dbReference type="PROSITE" id="PS51257">
    <property type="entry name" value="PROKAR_LIPOPROTEIN"/>
    <property type="match status" value="1"/>
</dbReference>
<feature type="chain" id="PRO_5032521003" description="Lipoprotein" evidence="1">
    <location>
        <begin position="22"/>
        <end position="258"/>
    </location>
</feature>
<comment type="caution">
    <text evidence="2">The sequence shown here is derived from an EMBL/GenBank/DDBJ whole genome shotgun (WGS) entry which is preliminary data.</text>
</comment>
<gene>
    <name evidence="2" type="ORF">GEV47_13970</name>
</gene>
<proteinExistence type="predicted"/>
<dbReference type="AlphaFoldDB" id="A0A843YX41"/>
<name>A0A843YX41_9BURK</name>
<dbReference type="Proteomes" id="UP000451565">
    <property type="component" value="Unassembled WGS sequence"/>
</dbReference>
<evidence type="ECO:0000313" key="2">
    <source>
        <dbReference type="EMBL" id="MQR01782.1"/>
    </source>
</evidence>
<feature type="signal peptide" evidence="1">
    <location>
        <begin position="1"/>
        <end position="21"/>
    </location>
</feature>
<protein>
    <recommendedName>
        <fullName evidence="4">Lipoprotein</fullName>
    </recommendedName>
</protein>
<dbReference type="EMBL" id="WINI01000007">
    <property type="protein sequence ID" value="MQR01782.1"/>
    <property type="molecule type" value="Genomic_DNA"/>
</dbReference>
<reference evidence="2 3" key="1">
    <citation type="submission" date="2019-10" db="EMBL/GenBank/DDBJ databases">
        <title>Glaciimonas soli sp. nov., a psychrophilic bacterium isolated from the forest soil of a high elevation mountain in Taiwan.</title>
        <authorList>
            <person name="Wang L.-T."/>
            <person name="Shieh W.Y."/>
        </authorList>
    </citation>
    <scope>NUCLEOTIDE SEQUENCE [LARGE SCALE GENOMIC DNA]</scope>
    <source>
        <strain evidence="2 3">GS1</strain>
    </source>
</reference>
<evidence type="ECO:0008006" key="4">
    <source>
        <dbReference type="Google" id="ProtNLM"/>
    </source>
</evidence>
<sequence>MLKPSFLKCIFVISCVMTLLSGCFGFKPFQPAPYEFEAWKKQGVTPVDVQIALLECGYQDTLGYGSTHVRATDNEIVAKEKCMESDGFSKKDAYWRELCQTNKTLAACQSDAPHRLRNIQTRLDSQFCSNFPFSRVCLIDQEDKEDSDSPHDEITQQKKLLECGFATPYAGRGYVSYGFKDKVTDKVPSQRVDLSDNEFALAARCAVKSGLGNQYKNYCKKYPALSACNPDSPTPEPKIDRRLTSLFCKTSIGNPVCQ</sequence>
<keyword evidence="1" id="KW-0732">Signal</keyword>
<organism evidence="2 3">
    <name type="scientific">Glaciimonas soli</name>
    <dbReference type="NCBI Taxonomy" id="2590999"/>
    <lineage>
        <taxon>Bacteria</taxon>
        <taxon>Pseudomonadati</taxon>
        <taxon>Pseudomonadota</taxon>
        <taxon>Betaproteobacteria</taxon>
        <taxon>Burkholderiales</taxon>
        <taxon>Oxalobacteraceae</taxon>
        <taxon>Glaciimonas</taxon>
    </lineage>
</organism>
<evidence type="ECO:0000256" key="1">
    <source>
        <dbReference type="SAM" id="SignalP"/>
    </source>
</evidence>
<dbReference type="RefSeq" id="WP_153235372.1">
    <property type="nucleotide sequence ID" value="NZ_WINI01000007.1"/>
</dbReference>
<keyword evidence="3" id="KW-1185">Reference proteome</keyword>
<dbReference type="OrthoDB" id="8781958at2"/>
<accession>A0A843YX41</accession>
<evidence type="ECO:0000313" key="3">
    <source>
        <dbReference type="Proteomes" id="UP000451565"/>
    </source>
</evidence>